<reference evidence="2" key="2">
    <citation type="submission" date="2008-04" db="EMBL/GenBank/DDBJ databases">
        <title>Draft genome sequence of Providencia stuartii(ATCC 25827).</title>
        <authorList>
            <person name="Sudarsanam P."/>
            <person name="Ley R."/>
            <person name="Guruge J."/>
            <person name="Turnbaugh P.J."/>
            <person name="Mahowald M."/>
            <person name="Liep D."/>
            <person name="Gordon J."/>
        </authorList>
    </citation>
    <scope>NUCLEOTIDE SEQUENCE [LARGE SCALE GENOMIC DNA]</scope>
    <source>
        <strain evidence="2">ATCC 25827</strain>
    </source>
</reference>
<organism evidence="1 2">
    <name type="scientific">Providencia stuartii ATCC 25827</name>
    <dbReference type="NCBI Taxonomy" id="471874"/>
    <lineage>
        <taxon>Bacteria</taxon>
        <taxon>Pseudomonadati</taxon>
        <taxon>Pseudomonadota</taxon>
        <taxon>Gammaproteobacteria</taxon>
        <taxon>Enterobacterales</taxon>
        <taxon>Morganellaceae</taxon>
        <taxon>Providencia</taxon>
    </lineage>
</organism>
<sequence length="39" mass="4733">MNKRLKVSRLRYRALENIGSIYDLINVTLLEFFYKLLVE</sequence>
<gene>
    <name evidence="1" type="ORF">PROSTU_03853</name>
</gene>
<reference evidence="1 2" key="3">
    <citation type="submission" date="2008-05" db="EMBL/GenBank/DDBJ databases">
        <authorList>
            <person name="Fulton L."/>
            <person name="Clifton S."/>
            <person name="Fulton B."/>
            <person name="Xu J."/>
            <person name="Minx P."/>
            <person name="Pepin K.H."/>
            <person name="Johnson M."/>
            <person name="Thiruvilangam P."/>
            <person name="Bhonagiri V."/>
            <person name="Nash W.E."/>
            <person name="Mardis E.R."/>
            <person name="Wilson R.K."/>
        </authorList>
    </citation>
    <scope>NUCLEOTIDE SEQUENCE [LARGE SCALE GENOMIC DNA]</scope>
    <source>
        <strain evidence="1 2">ATCC 25827</strain>
    </source>
</reference>
<protein>
    <submittedName>
        <fullName evidence="1">Uncharacterized protein</fullName>
    </submittedName>
</protein>
<dbReference type="AlphaFoldDB" id="A0AA87CPL0"/>
<proteinExistence type="predicted"/>
<dbReference type="EMBL" id="ABJD02000102">
    <property type="protein sequence ID" value="EDU58124.1"/>
    <property type="molecule type" value="Genomic_DNA"/>
</dbReference>
<accession>A0AA87CPL0</accession>
<evidence type="ECO:0000313" key="2">
    <source>
        <dbReference type="Proteomes" id="UP000004506"/>
    </source>
</evidence>
<reference evidence="2" key="1">
    <citation type="submission" date="2008-04" db="EMBL/GenBank/DDBJ databases">
        <title>Draft genome sequence of Providencia stuartii (ATCC 25827).</title>
        <authorList>
            <person name="Sudarsanam P."/>
            <person name="Ley R."/>
            <person name="Guruge J."/>
            <person name="Turnbaugh P.J."/>
            <person name="Mahowald M."/>
            <person name="Liep D."/>
            <person name="Gordon J."/>
        </authorList>
    </citation>
    <scope>NUCLEOTIDE SEQUENCE [LARGE SCALE GENOMIC DNA]</scope>
    <source>
        <strain evidence="2">ATCC 25827</strain>
    </source>
</reference>
<dbReference type="Proteomes" id="UP000004506">
    <property type="component" value="Unassembled WGS sequence"/>
</dbReference>
<evidence type="ECO:0000313" key="1">
    <source>
        <dbReference type="EMBL" id="EDU58124.1"/>
    </source>
</evidence>
<comment type="caution">
    <text evidence="1">The sequence shown here is derived from an EMBL/GenBank/DDBJ whole genome shotgun (WGS) entry which is preliminary data.</text>
</comment>
<name>A0AA87CPL0_PROST</name>